<keyword evidence="6" id="KW-0269">Exonuclease</keyword>
<keyword evidence="5" id="KW-0862">Zinc</keyword>
<evidence type="ECO:0000256" key="6">
    <source>
        <dbReference type="ARBA" id="ARBA00022839"/>
    </source>
</evidence>
<reference evidence="9 10" key="1">
    <citation type="journal article" date="2016" name="Nat. Commun.">
        <title>Thousands of microbial genomes shed light on interconnected biogeochemical processes in an aquifer system.</title>
        <authorList>
            <person name="Anantharaman K."/>
            <person name="Brown C.T."/>
            <person name="Hug L.A."/>
            <person name="Sharon I."/>
            <person name="Castelle C.J."/>
            <person name="Probst A.J."/>
            <person name="Thomas B.C."/>
            <person name="Singh A."/>
            <person name="Wilkins M.J."/>
            <person name="Karaoz U."/>
            <person name="Brodie E.L."/>
            <person name="Williams K.H."/>
            <person name="Hubbard S.S."/>
            <person name="Banfield J.F."/>
        </authorList>
    </citation>
    <scope>NUCLEOTIDE SEQUENCE [LARGE SCALE GENOMIC DNA]</scope>
</reference>
<evidence type="ECO:0000256" key="1">
    <source>
        <dbReference type="ARBA" id="ARBA00022490"/>
    </source>
</evidence>
<dbReference type="NCBIfam" id="TIGR00649">
    <property type="entry name" value="MG423"/>
    <property type="match status" value="1"/>
</dbReference>
<keyword evidence="4" id="KW-0378">Hydrolase</keyword>
<gene>
    <name evidence="9" type="ORF">A2108_00200</name>
</gene>
<dbReference type="Pfam" id="PF17770">
    <property type="entry name" value="RNase_J_C"/>
    <property type="match status" value="1"/>
</dbReference>
<keyword evidence="1" id="KW-0963">Cytoplasm</keyword>
<dbReference type="EMBL" id="MGIN01000027">
    <property type="protein sequence ID" value="OGM89291.1"/>
    <property type="molecule type" value="Genomic_DNA"/>
</dbReference>
<comment type="caution">
    <text evidence="9">The sequence shown here is derived from an EMBL/GenBank/DDBJ whole genome shotgun (WGS) entry which is preliminary data.</text>
</comment>
<dbReference type="InterPro" id="IPR004613">
    <property type="entry name" value="RNase_J"/>
</dbReference>
<dbReference type="InterPro" id="IPR001279">
    <property type="entry name" value="Metallo-B-lactamas"/>
</dbReference>
<dbReference type="InterPro" id="IPR055132">
    <property type="entry name" value="RNase_J_b_CASP"/>
</dbReference>
<dbReference type="SUPFAM" id="SSF56281">
    <property type="entry name" value="Metallo-hydrolase/oxidoreductase"/>
    <property type="match status" value="1"/>
</dbReference>
<evidence type="ECO:0000256" key="7">
    <source>
        <dbReference type="ARBA" id="ARBA00022884"/>
    </source>
</evidence>
<dbReference type="SMART" id="SM00849">
    <property type="entry name" value="Lactamase_B"/>
    <property type="match status" value="1"/>
</dbReference>
<keyword evidence="7" id="KW-0694">RNA-binding</keyword>
<dbReference type="GO" id="GO:0046872">
    <property type="term" value="F:metal ion binding"/>
    <property type="evidence" value="ECO:0007669"/>
    <property type="project" value="UniProtKB-KW"/>
</dbReference>
<protein>
    <recommendedName>
        <fullName evidence="8">Metallo-beta-lactamase domain-containing protein</fullName>
    </recommendedName>
</protein>
<evidence type="ECO:0000256" key="5">
    <source>
        <dbReference type="ARBA" id="ARBA00022833"/>
    </source>
</evidence>
<organism evidence="9 10">
    <name type="scientific">Candidatus Wolfebacteria bacterium GWA1_42_9</name>
    <dbReference type="NCBI Taxonomy" id="1802553"/>
    <lineage>
        <taxon>Bacteria</taxon>
        <taxon>Candidatus Wolfeibacteriota</taxon>
    </lineage>
</organism>
<dbReference type="Gene3D" id="3.40.50.10710">
    <property type="entry name" value="Metallo-hydrolase/oxidoreductase"/>
    <property type="match status" value="1"/>
</dbReference>
<evidence type="ECO:0000256" key="2">
    <source>
        <dbReference type="ARBA" id="ARBA00022722"/>
    </source>
</evidence>
<dbReference type="GO" id="GO:0004527">
    <property type="term" value="F:exonuclease activity"/>
    <property type="evidence" value="ECO:0007669"/>
    <property type="project" value="UniProtKB-KW"/>
</dbReference>
<dbReference type="Pfam" id="PF22505">
    <property type="entry name" value="RNase_J_b_CASP"/>
    <property type="match status" value="1"/>
</dbReference>
<dbReference type="GO" id="GO:0003723">
    <property type="term" value="F:RNA binding"/>
    <property type="evidence" value="ECO:0007669"/>
    <property type="project" value="UniProtKB-KW"/>
</dbReference>
<dbReference type="InterPro" id="IPR042173">
    <property type="entry name" value="RNase_J_2"/>
</dbReference>
<dbReference type="Proteomes" id="UP000178303">
    <property type="component" value="Unassembled WGS sequence"/>
</dbReference>
<proteinExistence type="predicted"/>
<name>A0A1F8DKY5_9BACT</name>
<dbReference type="Gene3D" id="3.60.15.10">
    <property type="entry name" value="Ribonuclease Z/Hydroxyacylglutathione hydrolase-like"/>
    <property type="match status" value="1"/>
</dbReference>
<dbReference type="Pfam" id="PF07521">
    <property type="entry name" value="RMMBL"/>
    <property type="match status" value="1"/>
</dbReference>
<keyword evidence="2" id="KW-0540">Nuclease</keyword>
<feature type="domain" description="Metallo-beta-lactamase" evidence="8">
    <location>
        <begin position="2"/>
        <end position="199"/>
    </location>
</feature>
<evidence type="ECO:0000259" key="8">
    <source>
        <dbReference type="SMART" id="SM00849"/>
    </source>
</evidence>
<dbReference type="AlphaFoldDB" id="A0A1F8DKY5"/>
<dbReference type="CDD" id="cd07714">
    <property type="entry name" value="RNaseJ_MBL-fold"/>
    <property type="match status" value="1"/>
</dbReference>
<dbReference type="InterPro" id="IPR011108">
    <property type="entry name" value="RMMBL"/>
</dbReference>
<keyword evidence="3" id="KW-0479">Metal-binding</keyword>
<dbReference type="PANTHER" id="PTHR43694:SF1">
    <property type="entry name" value="RIBONUCLEASE J"/>
    <property type="match status" value="1"/>
</dbReference>
<dbReference type="InterPro" id="IPR041636">
    <property type="entry name" value="RNase_J_C"/>
</dbReference>
<dbReference type="PANTHER" id="PTHR43694">
    <property type="entry name" value="RIBONUCLEASE J"/>
    <property type="match status" value="1"/>
</dbReference>
<dbReference type="Pfam" id="PF12706">
    <property type="entry name" value="Lactamase_B_2"/>
    <property type="match status" value="1"/>
</dbReference>
<dbReference type="Gene3D" id="3.10.20.580">
    <property type="match status" value="1"/>
</dbReference>
<accession>A0A1F8DKY5</accession>
<evidence type="ECO:0000256" key="3">
    <source>
        <dbReference type="ARBA" id="ARBA00022723"/>
    </source>
</evidence>
<dbReference type="InterPro" id="IPR036866">
    <property type="entry name" value="RibonucZ/Hydroxyglut_hydro"/>
</dbReference>
<sequence>MGRNMSVFEYGDEIIIFDMGFQFPEEDTPGIDYIIPNINSLIPKKDKIKALIITHGHYDHIGAIPYLINRLGPNIPIYAAALPKEIIKKRQEEFPNALKLNIETIKHGDRVRISTNIEVEFFEIEHTIPDSFAVLIKTPVGNMAYCADLKIDYDLEGNPKDLDSYREMGKRGIHTLFLESTGAERPGKSIPEALVIKNLDEIISKAEGRVIVGLFASLLTRVANIIQIAEKHDRKVFLSGLSLKNNVRIAQNLGYIKAKKGAIVNVEEIHKYRDEKILVLSTGAQGEPRASLMRIANGEHKYVSVKKGDVILFSSSVIPGNERPIQTLKDNLTRQGARVIQSQHIDIHSSGHGPAEDLKMVTKMIRPKFFIPIHGWYFMRAANAQLAKEMGVPLENSFLVDNGQVVKIRKEKVFISEETVPASYVMVDGLGVGDVEEVVVRDRTVLSQEGMMVLIVTLDRRTGRFLKNPDIISRGFIYLKDNKELVEEVRKKIRGIITRIPRFQSVDSDYLKNMIKDQIGQFVYNKTKRRPMVLPVIIEV</sequence>
<evidence type="ECO:0000313" key="10">
    <source>
        <dbReference type="Proteomes" id="UP000178303"/>
    </source>
</evidence>
<evidence type="ECO:0000313" key="9">
    <source>
        <dbReference type="EMBL" id="OGM89291.1"/>
    </source>
</evidence>
<evidence type="ECO:0000256" key="4">
    <source>
        <dbReference type="ARBA" id="ARBA00022801"/>
    </source>
</evidence>